<reference evidence="4" key="1">
    <citation type="submission" date="2022-09" db="EMBL/GenBank/DDBJ databases">
        <title>Intensive care unit water sources are persistently colonized with multi-drug resistant bacteria and are the site of extensive horizontal gene transfer of antibiotic resistance genes.</title>
        <authorList>
            <person name="Diorio-Toth L."/>
        </authorList>
    </citation>
    <scope>NUCLEOTIDE SEQUENCE</scope>
    <source>
        <strain evidence="4">GD03832</strain>
    </source>
</reference>
<dbReference type="RefSeq" id="WP_280009564.1">
    <property type="nucleotide sequence ID" value="NZ_JAOCEK010000037.1"/>
</dbReference>
<accession>A0AA42Q6U2</accession>
<proteinExistence type="predicted"/>
<keyword evidence="2" id="KW-0418">Kinase</keyword>
<dbReference type="Proteomes" id="UP001161065">
    <property type="component" value="Unassembled WGS sequence"/>
</dbReference>
<organism evidence="4 5">
    <name type="scientific">Comamonas thiooxydans</name>
    <dbReference type="NCBI Taxonomy" id="363952"/>
    <lineage>
        <taxon>Bacteria</taxon>
        <taxon>Pseudomonadati</taxon>
        <taxon>Pseudomonadota</taxon>
        <taxon>Betaproteobacteria</taxon>
        <taxon>Burkholderiales</taxon>
        <taxon>Comamonadaceae</taxon>
        <taxon>Comamonas</taxon>
    </lineage>
</organism>
<evidence type="ECO:0000256" key="1">
    <source>
        <dbReference type="ARBA" id="ARBA00022679"/>
    </source>
</evidence>
<evidence type="ECO:0000256" key="2">
    <source>
        <dbReference type="ARBA" id="ARBA00022777"/>
    </source>
</evidence>
<dbReference type="EMBL" id="JAOCEK010000037">
    <property type="protein sequence ID" value="MDH1337376.1"/>
    <property type="molecule type" value="Genomic_DNA"/>
</dbReference>
<evidence type="ECO:0000313" key="5">
    <source>
        <dbReference type="Proteomes" id="UP001161065"/>
    </source>
</evidence>
<dbReference type="Pfam" id="PF07804">
    <property type="entry name" value="HipA_C"/>
    <property type="match status" value="1"/>
</dbReference>
<protein>
    <submittedName>
        <fullName evidence="4">HipA domain-containing protein</fullName>
    </submittedName>
</protein>
<feature type="domain" description="HipA-like C-terminal" evidence="3">
    <location>
        <begin position="7"/>
        <end position="93"/>
    </location>
</feature>
<name>A0AA42Q6U2_9BURK</name>
<dbReference type="InterPro" id="IPR012893">
    <property type="entry name" value="HipA-like_C"/>
</dbReference>
<evidence type="ECO:0000259" key="3">
    <source>
        <dbReference type="Pfam" id="PF07804"/>
    </source>
</evidence>
<keyword evidence="1" id="KW-0808">Transferase</keyword>
<evidence type="ECO:0000313" key="4">
    <source>
        <dbReference type="EMBL" id="MDH1337376.1"/>
    </source>
</evidence>
<sequence length="149" mass="16483">MQAGGESRDTIAELWRRMSFNVPIGNGDDHPRNHGVLRMPDGWRLSHAYDIAPYTSAGWVVKVVRELSMGLRRNGDAGAMVDYLSIGAKQMGIKYAEGSDYLDASFDTILQSWDQLAIDQGQKLLALPLLEPSPRAARLSETDLKPVRA</sequence>
<comment type="caution">
    <text evidence="4">The sequence shown here is derived from an EMBL/GenBank/DDBJ whole genome shotgun (WGS) entry which is preliminary data.</text>
</comment>
<dbReference type="GO" id="GO:0016301">
    <property type="term" value="F:kinase activity"/>
    <property type="evidence" value="ECO:0007669"/>
    <property type="project" value="UniProtKB-KW"/>
</dbReference>
<gene>
    <name evidence="4" type="ORF">N5D63_24880</name>
</gene>
<dbReference type="AlphaFoldDB" id="A0AA42Q6U2"/>